<comment type="caution">
    <text evidence="1">The sequence shown here is derived from an EMBL/GenBank/DDBJ whole genome shotgun (WGS) entry which is preliminary data.</text>
</comment>
<gene>
    <name evidence="1" type="ORF">K1Y72_28065</name>
</gene>
<sequence>MPWYVVRQYYDIELPGTPIELWRSGELWEHVNAAEGAKVEVLEGDIYIDGEPRRPDPGAARARPLTVAESREFTRRTMAEPDDSGG</sequence>
<accession>A0ABS7G216</accession>
<organism evidence="1 2">
    <name type="scientific">Actinomadura parmotrematis</name>
    <dbReference type="NCBI Taxonomy" id="2864039"/>
    <lineage>
        <taxon>Bacteria</taxon>
        <taxon>Bacillati</taxon>
        <taxon>Actinomycetota</taxon>
        <taxon>Actinomycetes</taxon>
        <taxon>Streptosporangiales</taxon>
        <taxon>Thermomonosporaceae</taxon>
        <taxon>Actinomadura</taxon>
    </lineage>
</organism>
<protein>
    <submittedName>
        <fullName evidence="1">Uncharacterized protein</fullName>
    </submittedName>
</protein>
<dbReference type="Proteomes" id="UP000774570">
    <property type="component" value="Unassembled WGS sequence"/>
</dbReference>
<proteinExistence type="predicted"/>
<name>A0ABS7G216_9ACTN</name>
<reference evidence="1 2" key="1">
    <citation type="submission" date="2021-07" db="EMBL/GenBank/DDBJ databases">
        <title>Actinomadura sp. PM05-2 isolated from lichen.</title>
        <authorList>
            <person name="Somphong A."/>
            <person name="Phongsopitanun W."/>
            <person name="Tanasupawat S."/>
            <person name="Peongsungnone V."/>
        </authorList>
    </citation>
    <scope>NUCLEOTIDE SEQUENCE [LARGE SCALE GENOMIC DNA]</scope>
    <source>
        <strain evidence="1 2">PM05-2</strain>
    </source>
</reference>
<dbReference type="RefSeq" id="WP_220169493.1">
    <property type="nucleotide sequence ID" value="NZ_JAIBOA010000022.1"/>
</dbReference>
<dbReference type="EMBL" id="JAIBOA010000022">
    <property type="protein sequence ID" value="MBW8486255.1"/>
    <property type="molecule type" value="Genomic_DNA"/>
</dbReference>
<evidence type="ECO:0000313" key="1">
    <source>
        <dbReference type="EMBL" id="MBW8486255.1"/>
    </source>
</evidence>
<keyword evidence="2" id="KW-1185">Reference proteome</keyword>
<evidence type="ECO:0000313" key="2">
    <source>
        <dbReference type="Proteomes" id="UP000774570"/>
    </source>
</evidence>